<keyword evidence="1" id="KW-0732">Signal</keyword>
<protein>
    <recommendedName>
        <fullName evidence="5">Lipoprotein LpqN</fullName>
    </recommendedName>
</protein>
<accession>A0A101AEA4</accession>
<name>A0A101AEA4_9MYCO</name>
<feature type="region of interest" description="Disordered" evidence="2">
    <location>
        <begin position="26"/>
        <end position="57"/>
    </location>
</feature>
<evidence type="ECO:0000313" key="4">
    <source>
        <dbReference type="Proteomes" id="UP000053707"/>
    </source>
</evidence>
<dbReference type="PROSITE" id="PS51257">
    <property type="entry name" value="PROKAR_LIPOPROTEIN"/>
    <property type="match status" value="1"/>
</dbReference>
<feature type="compositionally biased region" description="Low complexity" evidence="2">
    <location>
        <begin position="27"/>
        <end position="49"/>
    </location>
</feature>
<sequence>MRNLPVGTAAGLCAVALSFGLVGCGSSGESDTAATTTTSATSTTGTSAAPSPQADDEDTINEYITENGIAETPIKPGEPGTPDFDFPIPPRWSDAGEATPEWAYGAIVYDAPKDPNDPPDMYAIASKLTGNVDPAKIFEYAPEQLEEMAEFKPLGEPTRGSFGGFDSISFAGNFMDNGKPRFVAQKTVVVPAADGLFVLQLNADSPDSEQNVVLDAIKVIDEQTTIRPPS</sequence>
<gene>
    <name evidence="3" type="ORF">AU192_12720</name>
</gene>
<reference evidence="3 4" key="1">
    <citation type="submission" date="2016-01" db="EMBL/GenBank/DDBJ databases">
        <authorList>
            <consortium name="TB Trials Study Group"/>
            <person name="Sutton G."/>
            <person name="Brinkac L."/>
            <person name="Sanka R."/>
            <person name="Adams M."/>
            <person name="Lau E.L."/>
            <person name="Macaden R."/>
            <person name="Grewal H.M.S."/>
        </authorList>
    </citation>
    <scope>NUCLEOTIDE SEQUENCE [LARGE SCALE GENOMIC DNA]</scope>
    <source>
        <strain evidence="3 4">IS-1744</strain>
    </source>
</reference>
<proteinExistence type="predicted"/>
<dbReference type="Gene3D" id="3.40.1000.10">
    <property type="entry name" value="Mog1/PsbP, alpha/beta/alpha sandwich"/>
    <property type="match status" value="1"/>
</dbReference>
<comment type="caution">
    <text evidence="3">The sequence shown here is derived from an EMBL/GenBank/DDBJ whole genome shotgun (WGS) entry which is preliminary data.</text>
</comment>
<evidence type="ECO:0000256" key="2">
    <source>
        <dbReference type="SAM" id="MobiDB-lite"/>
    </source>
</evidence>
<dbReference type="AlphaFoldDB" id="A0A101AEA4"/>
<dbReference type="Proteomes" id="UP000053707">
    <property type="component" value="Unassembled WGS sequence"/>
</dbReference>
<evidence type="ECO:0008006" key="5">
    <source>
        <dbReference type="Google" id="ProtNLM"/>
    </source>
</evidence>
<dbReference type="InterPro" id="IPR019674">
    <property type="entry name" value="Lipoprotein_LpqN/LpqT-like"/>
</dbReference>
<keyword evidence="4" id="KW-1185">Reference proteome</keyword>
<evidence type="ECO:0000256" key="1">
    <source>
        <dbReference type="ARBA" id="ARBA00022729"/>
    </source>
</evidence>
<organism evidence="3 4">
    <name type="scientific">Mycobacterium lehmannii</name>
    <dbReference type="NCBI Taxonomy" id="2048550"/>
    <lineage>
        <taxon>Bacteria</taxon>
        <taxon>Bacillati</taxon>
        <taxon>Actinomycetota</taxon>
        <taxon>Actinomycetes</taxon>
        <taxon>Mycobacteriales</taxon>
        <taxon>Mycobacteriaceae</taxon>
        <taxon>Mycobacterium</taxon>
    </lineage>
</organism>
<dbReference type="EMBL" id="LQIR01000001">
    <property type="protein sequence ID" value="KUI21278.1"/>
    <property type="molecule type" value="Genomic_DNA"/>
</dbReference>
<evidence type="ECO:0000313" key="3">
    <source>
        <dbReference type="EMBL" id="KUI21278.1"/>
    </source>
</evidence>
<dbReference type="Pfam" id="PF10738">
    <property type="entry name" value="Lpp-LpqN"/>
    <property type="match status" value="1"/>
</dbReference>